<dbReference type="GO" id="GO:0032259">
    <property type="term" value="P:methylation"/>
    <property type="evidence" value="ECO:0007669"/>
    <property type="project" value="UniProtKB-KW"/>
</dbReference>
<protein>
    <submittedName>
        <fullName evidence="2">S-adenosyl-L-methionine-dependent methyltransferase</fullName>
    </submittedName>
</protein>
<dbReference type="AlphaFoldDB" id="A0A317SWP2"/>
<dbReference type="GO" id="GO:0008168">
    <property type="term" value="F:methyltransferase activity"/>
    <property type="evidence" value="ECO:0007669"/>
    <property type="project" value="UniProtKB-KW"/>
</dbReference>
<dbReference type="OrthoDB" id="2013972at2759"/>
<sequence length="238" mass="27102">MSRYSYSEEEEEVEYSPDEEPSSGEECDDNLSTMSLSDSITDYVYENGRRYHSYRQGSYAKGTYWTLGPAQAFGQLTSLSNSPLCSMFICLLISSAQIIGNDLSPIQPSYVPPNLRFEIDDCEEDWPFPDNHFDFIHIRNLVGSVRDWDRIYVQAYRTLKPGGWIELKDNFRPLECDNGTLKPDNVLRTWVDNFEKATIIAGINWGTAAAEFRPSLEKTGFKAVTEHIHKVPLGYVPG</sequence>
<dbReference type="STRING" id="42249.A0A317SWP2"/>
<dbReference type="Pfam" id="PF13489">
    <property type="entry name" value="Methyltransf_23"/>
    <property type="match status" value="1"/>
</dbReference>
<proteinExistence type="predicted"/>
<dbReference type="PANTHER" id="PTHR43591:SF24">
    <property type="entry name" value="2-METHOXY-6-POLYPRENYL-1,4-BENZOQUINOL METHYLASE, MITOCHONDRIAL"/>
    <property type="match status" value="1"/>
</dbReference>
<keyword evidence="3" id="KW-1185">Reference proteome</keyword>
<dbReference type="Gene3D" id="3.40.50.150">
    <property type="entry name" value="Vaccinia Virus protein VP39"/>
    <property type="match status" value="1"/>
</dbReference>
<feature type="compositionally biased region" description="Acidic residues" evidence="1">
    <location>
        <begin position="7"/>
        <end position="29"/>
    </location>
</feature>
<dbReference type="EMBL" id="PYWC01000020">
    <property type="protein sequence ID" value="PWW77816.1"/>
    <property type="molecule type" value="Genomic_DNA"/>
</dbReference>
<organism evidence="2 3">
    <name type="scientific">Tuber magnatum</name>
    <name type="common">white Piedmont truffle</name>
    <dbReference type="NCBI Taxonomy" id="42249"/>
    <lineage>
        <taxon>Eukaryota</taxon>
        <taxon>Fungi</taxon>
        <taxon>Dikarya</taxon>
        <taxon>Ascomycota</taxon>
        <taxon>Pezizomycotina</taxon>
        <taxon>Pezizomycetes</taxon>
        <taxon>Pezizales</taxon>
        <taxon>Tuberaceae</taxon>
        <taxon>Tuber</taxon>
    </lineage>
</organism>
<dbReference type="CDD" id="cd02440">
    <property type="entry name" value="AdoMet_MTases"/>
    <property type="match status" value="1"/>
</dbReference>
<keyword evidence="2" id="KW-0808">Transferase</keyword>
<evidence type="ECO:0000256" key="1">
    <source>
        <dbReference type="SAM" id="MobiDB-lite"/>
    </source>
</evidence>
<evidence type="ECO:0000313" key="3">
    <source>
        <dbReference type="Proteomes" id="UP000246991"/>
    </source>
</evidence>
<keyword evidence="2" id="KW-0489">Methyltransferase</keyword>
<gene>
    <name evidence="2" type="ORF">C7212DRAFT_177840</name>
</gene>
<dbReference type="InterPro" id="IPR029063">
    <property type="entry name" value="SAM-dependent_MTases_sf"/>
</dbReference>
<feature type="region of interest" description="Disordered" evidence="1">
    <location>
        <begin position="1"/>
        <end position="33"/>
    </location>
</feature>
<dbReference type="SUPFAM" id="SSF53335">
    <property type="entry name" value="S-adenosyl-L-methionine-dependent methyltransferases"/>
    <property type="match status" value="1"/>
</dbReference>
<comment type="caution">
    <text evidence="2">The sequence shown here is derived from an EMBL/GenBank/DDBJ whole genome shotgun (WGS) entry which is preliminary data.</text>
</comment>
<reference evidence="2 3" key="1">
    <citation type="submission" date="2018-03" db="EMBL/GenBank/DDBJ databases">
        <title>Genomes of Pezizomycetes fungi and the evolution of truffles.</title>
        <authorList>
            <person name="Murat C."/>
            <person name="Payen T."/>
            <person name="Noel B."/>
            <person name="Kuo A."/>
            <person name="Martin F.M."/>
        </authorList>
    </citation>
    <scope>NUCLEOTIDE SEQUENCE [LARGE SCALE GENOMIC DNA]</scope>
    <source>
        <strain evidence="2">091103-1</strain>
    </source>
</reference>
<accession>A0A317SWP2</accession>
<name>A0A317SWP2_9PEZI</name>
<evidence type="ECO:0000313" key="2">
    <source>
        <dbReference type="EMBL" id="PWW77816.1"/>
    </source>
</evidence>
<dbReference type="Proteomes" id="UP000246991">
    <property type="component" value="Unassembled WGS sequence"/>
</dbReference>
<dbReference type="PANTHER" id="PTHR43591">
    <property type="entry name" value="METHYLTRANSFERASE"/>
    <property type="match status" value="1"/>
</dbReference>